<feature type="region of interest" description="Disordered" evidence="1">
    <location>
        <begin position="275"/>
        <end position="302"/>
    </location>
</feature>
<dbReference type="SUPFAM" id="SSF47459">
    <property type="entry name" value="HLH, helix-loop-helix DNA-binding domain"/>
    <property type="match status" value="1"/>
</dbReference>
<keyword evidence="3" id="KW-1185">Reference proteome</keyword>
<feature type="compositionally biased region" description="Low complexity" evidence="1">
    <location>
        <begin position="181"/>
        <end position="191"/>
    </location>
</feature>
<dbReference type="GO" id="GO:0045944">
    <property type="term" value="P:positive regulation of transcription by RNA polymerase II"/>
    <property type="evidence" value="ECO:0007669"/>
    <property type="project" value="TreeGrafter"/>
</dbReference>
<dbReference type="Proteomes" id="UP001652620">
    <property type="component" value="Chromosome 2"/>
</dbReference>
<dbReference type="Pfam" id="PF00010">
    <property type="entry name" value="HLH"/>
    <property type="match status" value="1"/>
</dbReference>
<dbReference type="Gene3D" id="4.10.280.10">
    <property type="entry name" value="Helix-loop-helix DNA-binding domain"/>
    <property type="match status" value="1"/>
</dbReference>
<protein>
    <submittedName>
        <fullName evidence="4">Protein atonal</fullName>
    </submittedName>
</protein>
<dbReference type="InterPro" id="IPR011598">
    <property type="entry name" value="bHLH_dom"/>
</dbReference>
<dbReference type="InterPro" id="IPR036638">
    <property type="entry name" value="HLH_DNA-bd_sf"/>
</dbReference>
<evidence type="ECO:0000259" key="2">
    <source>
        <dbReference type="PROSITE" id="PS50888"/>
    </source>
</evidence>
<dbReference type="GO" id="GO:0046982">
    <property type="term" value="F:protein heterodimerization activity"/>
    <property type="evidence" value="ECO:0007669"/>
    <property type="project" value="UniProtKB-ARBA"/>
</dbReference>
<dbReference type="KEGG" id="bdr:105226370"/>
<dbReference type="GO" id="GO:0061564">
    <property type="term" value="P:axon development"/>
    <property type="evidence" value="ECO:0007669"/>
    <property type="project" value="TreeGrafter"/>
</dbReference>
<dbReference type="CDD" id="cd19715">
    <property type="entry name" value="bHLH_TS_amos_like"/>
    <property type="match status" value="1"/>
</dbReference>
<feature type="compositionally biased region" description="Basic residues" evidence="1">
    <location>
        <begin position="170"/>
        <end position="180"/>
    </location>
</feature>
<dbReference type="PROSITE" id="PS50888">
    <property type="entry name" value="BHLH"/>
    <property type="match status" value="1"/>
</dbReference>
<sequence>MKIEDNMSSSEIYRYYYKTSEDLQAFKSNANEMFFNPMAAYNPPPLVSANQHHHLLEQQQQQYNCAPNNNFLPTNGFITFEQASSDGWITSSPASHRSESPEYVDLNSIYANGAHSGAHPLHATVTQFGLHLESPPAPTTQLTGLPETPTASNSTKPNASKAQNTGATTKAKRSYTRRTPKAAPAPTASPSLPPITSDAIVSIATNAAAAISANPHVVTNTPYTHDFQSFDFDQAAALFDGDSVDDEDMDDHMLLFGGDDDFEAADGSFELADQSAGMQTKDDTAASTPPGAKKRRGKQISPVVKRKRRLAANARERRRMQNLNQAFDRLRQYLPCLGNDRQLSKHETLQMAQTYIAALGDLLR</sequence>
<feature type="compositionally biased region" description="Polar residues" evidence="1">
    <location>
        <begin position="139"/>
        <end position="168"/>
    </location>
</feature>
<dbReference type="SMART" id="SM00353">
    <property type="entry name" value="HLH"/>
    <property type="match status" value="1"/>
</dbReference>
<dbReference type="PANTHER" id="PTHR19290:SF169">
    <property type="entry name" value="PROTEIN ATONAL"/>
    <property type="match status" value="1"/>
</dbReference>
<feature type="region of interest" description="Disordered" evidence="1">
    <location>
        <begin position="131"/>
        <end position="191"/>
    </location>
</feature>
<evidence type="ECO:0000256" key="1">
    <source>
        <dbReference type="SAM" id="MobiDB-lite"/>
    </source>
</evidence>
<dbReference type="RefSeq" id="XP_011203525.2">
    <property type="nucleotide sequence ID" value="XM_011205223.3"/>
</dbReference>
<dbReference type="AlphaFoldDB" id="A0A6I9V4N4"/>
<dbReference type="GO" id="GO:0016360">
    <property type="term" value="P:sensory organ precursor cell fate determination"/>
    <property type="evidence" value="ECO:0007669"/>
    <property type="project" value="UniProtKB-ARBA"/>
</dbReference>
<dbReference type="GO" id="GO:0005634">
    <property type="term" value="C:nucleus"/>
    <property type="evidence" value="ECO:0007669"/>
    <property type="project" value="UniProtKB-SubCell"/>
</dbReference>
<accession>A0A6I9V4N4</accession>
<evidence type="ECO:0000313" key="4">
    <source>
        <dbReference type="RefSeq" id="XP_011203525.2"/>
    </source>
</evidence>
<feature type="domain" description="BHLH" evidence="2">
    <location>
        <begin position="307"/>
        <end position="359"/>
    </location>
</feature>
<evidence type="ECO:0000313" key="3">
    <source>
        <dbReference type="Proteomes" id="UP001652620"/>
    </source>
</evidence>
<name>A0A6I9V4N4_BACDO</name>
<reference evidence="3" key="1">
    <citation type="submission" date="2025-05" db="UniProtKB">
        <authorList>
            <consortium name="RefSeq"/>
        </authorList>
    </citation>
    <scope>NUCLEOTIDE SEQUENCE [LARGE SCALE GENOMIC DNA]</scope>
</reference>
<proteinExistence type="predicted"/>
<dbReference type="GeneID" id="105226370"/>
<feature type="compositionally biased region" description="Basic residues" evidence="1">
    <location>
        <begin position="292"/>
        <end position="302"/>
    </location>
</feature>
<dbReference type="InterPro" id="IPR050359">
    <property type="entry name" value="bHLH_transcription_factors"/>
</dbReference>
<gene>
    <name evidence="4" type="primary">LOC105226370</name>
</gene>
<organism evidence="3 4">
    <name type="scientific">Bactrocera dorsalis</name>
    <name type="common">Oriental fruit fly</name>
    <name type="synonym">Dacus dorsalis</name>
    <dbReference type="NCBI Taxonomy" id="27457"/>
    <lineage>
        <taxon>Eukaryota</taxon>
        <taxon>Metazoa</taxon>
        <taxon>Ecdysozoa</taxon>
        <taxon>Arthropoda</taxon>
        <taxon>Hexapoda</taxon>
        <taxon>Insecta</taxon>
        <taxon>Pterygota</taxon>
        <taxon>Neoptera</taxon>
        <taxon>Endopterygota</taxon>
        <taxon>Diptera</taxon>
        <taxon>Brachycera</taxon>
        <taxon>Muscomorpha</taxon>
        <taxon>Tephritoidea</taxon>
        <taxon>Tephritidae</taxon>
        <taxon>Bactrocera</taxon>
        <taxon>Bactrocera</taxon>
    </lineage>
</organism>
<dbReference type="InParanoid" id="A0A6I9V4N4"/>
<dbReference type="GO" id="GO:0000981">
    <property type="term" value="F:DNA-binding transcription factor activity, RNA polymerase II-specific"/>
    <property type="evidence" value="ECO:0007669"/>
    <property type="project" value="TreeGrafter"/>
</dbReference>
<dbReference type="FunCoup" id="A0A6I9V4N4">
    <property type="interactions" value="22"/>
</dbReference>
<dbReference type="OrthoDB" id="6161578at2759"/>
<reference evidence="4" key="2">
    <citation type="submission" date="2025-08" db="UniProtKB">
        <authorList>
            <consortium name="RefSeq"/>
        </authorList>
    </citation>
    <scope>IDENTIFICATION</scope>
    <source>
        <tissue evidence="4">Adult</tissue>
    </source>
</reference>
<dbReference type="GO" id="GO:0070888">
    <property type="term" value="F:E-box binding"/>
    <property type="evidence" value="ECO:0007669"/>
    <property type="project" value="TreeGrafter"/>
</dbReference>
<dbReference type="PANTHER" id="PTHR19290">
    <property type="entry name" value="BASIC HELIX-LOOP-HELIX PROTEIN NEUROGENIN-RELATED"/>
    <property type="match status" value="1"/>
</dbReference>